<dbReference type="Proteomes" id="UP001186944">
    <property type="component" value="Unassembled WGS sequence"/>
</dbReference>
<feature type="region of interest" description="Disordered" evidence="1">
    <location>
        <begin position="386"/>
        <end position="436"/>
    </location>
</feature>
<feature type="compositionally biased region" description="Low complexity" evidence="1">
    <location>
        <begin position="102"/>
        <end position="113"/>
    </location>
</feature>
<dbReference type="EMBL" id="VSWD01000009">
    <property type="protein sequence ID" value="KAK3094050.1"/>
    <property type="molecule type" value="Genomic_DNA"/>
</dbReference>
<evidence type="ECO:0000313" key="2">
    <source>
        <dbReference type="EMBL" id="KAK3094050.1"/>
    </source>
</evidence>
<feature type="compositionally biased region" description="Polar residues" evidence="1">
    <location>
        <begin position="389"/>
        <end position="402"/>
    </location>
</feature>
<sequence>MMRGIHPNSAELPMTRNMPFETKTMPSKYQHRNMTGIYLGLEGNVKPPIQRNVPPLARGRGISQRIRTPTEQRRYKMVEGLRIKEEKRGFVGQPVKRRRALGSPDPTSPTGTPRSMAAKKWGPGKTADRSRFFDLIKTNPRNYTVVVNNGVTRSENLSGLMSFAMEGGEGVNIALAETLADEVNRISTKDETDNTALEECFKKVCKGNMESLQSLLPHRRQQHHLQREQSQFSTGFTVRSYRNPNQAEIMANFTDGNTTTRPKTVPAEAFHSRPIVPSPYFFRHYNSPYNKLTSSTSAKSLKSAVSLNSYDSQIPGVNKVLAAPGAGGLTRSLKSRSAAWSESDVKLRGKLQGTPREITTVTNDDSIETVIKEGNRQVQISMKVESGADPTSIQISTPTPRNNSERSDPVTVSFTETPTEEKMMDSKSKNDQNKENESIAFQVADEDGRAGEVEIDVHDEEAGDPAPIKGNVRKASISEKVEKSRLSQAYIETIKEDAEQRKMYLEKMLQEHAEIVQEIGQTSDSTGPLEEHRDH</sequence>
<evidence type="ECO:0000256" key="1">
    <source>
        <dbReference type="SAM" id="MobiDB-lite"/>
    </source>
</evidence>
<organism evidence="2 3">
    <name type="scientific">Pinctada imbricata</name>
    <name type="common">Atlantic pearl-oyster</name>
    <name type="synonym">Pinctada martensii</name>
    <dbReference type="NCBI Taxonomy" id="66713"/>
    <lineage>
        <taxon>Eukaryota</taxon>
        <taxon>Metazoa</taxon>
        <taxon>Spiralia</taxon>
        <taxon>Lophotrochozoa</taxon>
        <taxon>Mollusca</taxon>
        <taxon>Bivalvia</taxon>
        <taxon>Autobranchia</taxon>
        <taxon>Pteriomorphia</taxon>
        <taxon>Pterioida</taxon>
        <taxon>Pterioidea</taxon>
        <taxon>Pteriidae</taxon>
        <taxon>Pinctada</taxon>
    </lineage>
</organism>
<feature type="region of interest" description="Disordered" evidence="1">
    <location>
        <begin position="89"/>
        <end position="126"/>
    </location>
</feature>
<reference evidence="2" key="1">
    <citation type="submission" date="2019-08" db="EMBL/GenBank/DDBJ databases">
        <title>The improved chromosome-level genome for the pearl oyster Pinctada fucata martensii using PacBio sequencing and Hi-C.</title>
        <authorList>
            <person name="Zheng Z."/>
        </authorList>
    </citation>
    <scope>NUCLEOTIDE SEQUENCE</scope>
    <source>
        <strain evidence="2">ZZ-2019</strain>
        <tissue evidence="2">Adductor muscle</tissue>
    </source>
</reference>
<comment type="caution">
    <text evidence="2">The sequence shown here is derived from an EMBL/GenBank/DDBJ whole genome shotgun (WGS) entry which is preliminary data.</text>
</comment>
<dbReference type="AlphaFoldDB" id="A0AA88YCV8"/>
<accession>A0AA88YCV8</accession>
<name>A0AA88YCV8_PINIB</name>
<feature type="compositionally biased region" description="Basic and acidic residues" evidence="1">
    <location>
        <begin position="419"/>
        <end position="436"/>
    </location>
</feature>
<protein>
    <submittedName>
        <fullName evidence="2">Uncharacterized protein</fullName>
    </submittedName>
</protein>
<keyword evidence="3" id="KW-1185">Reference proteome</keyword>
<gene>
    <name evidence="2" type="ORF">FSP39_023449</name>
</gene>
<evidence type="ECO:0000313" key="3">
    <source>
        <dbReference type="Proteomes" id="UP001186944"/>
    </source>
</evidence>
<proteinExistence type="predicted"/>